<dbReference type="FunCoup" id="A0A448YIV9">
    <property type="interactions" value="750"/>
</dbReference>
<dbReference type="STRING" id="13370.A0A448YIV9"/>
<dbReference type="GO" id="GO:0003677">
    <property type="term" value="F:DNA binding"/>
    <property type="evidence" value="ECO:0007669"/>
    <property type="project" value="UniProtKB-UniRule"/>
</dbReference>
<dbReference type="OrthoDB" id="9890280at2759"/>
<evidence type="ECO:0000256" key="2">
    <source>
        <dbReference type="ARBA" id="ARBA00021132"/>
    </source>
</evidence>
<dbReference type="InterPro" id="IPR001680">
    <property type="entry name" value="WD40_rpt"/>
</dbReference>
<keyword evidence="5 8" id="KW-0227">DNA damage</keyword>
<dbReference type="SUPFAM" id="SSF50978">
    <property type="entry name" value="WD40 repeat-like"/>
    <property type="match status" value="1"/>
</dbReference>
<feature type="compositionally biased region" description="Basic and acidic residues" evidence="9">
    <location>
        <begin position="32"/>
        <end position="41"/>
    </location>
</feature>
<dbReference type="AlphaFoldDB" id="A0A448YIV9"/>
<dbReference type="InterPro" id="IPR036322">
    <property type="entry name" value="WD40_repeat_dom_sf"/>
</dbReference>
<evidence type="ECO:0000256" key="9">
    <source>
        <dbReference type="SAM" id="MobiDB-lite"/>
    </source>
</evidence>
<feature type="region of interest" description="Disordered" evidence="9">
    <location>
        <begin position="31"/>
        <end position="80"/>
    </location>
</feature>
<evidence type="ECO:0000256" key="6">
    <source>
        <dbReference type="ARBA" id="ARBA00023125"/>
    </source>
</evidence>
<feature type="repeat" description="WD" evidence="7">
    <location>
        <begin position="331"/>
        <end position="366"/>
    </location>
</feature>
<proteinExistence type="inferred from homology"/>
<dbReference type="InParanoid" id="A0A448YIV9"/>
<keyword evidence="4" id="KW-0677">Repeat</keyword>
<evidence type="ECO:0000256" key="8">
    <source>
        <dbReference type="RuleBase" id="RU365004"/>
    </source>
</evidence>
<dbReference type="GO" id="GO:0005634">
    <property type="term" value="C:nucleus"/>
    <property type="evidence" value="ECO:0007669"/>
    <property type="project" value="TreeGrafter"/>
</dbReference>
<evidence type="ECO:0000256" key="1">
    <source>
        <dbReference type="ARBA" id="ARBA00005434"/>
    </source>
</evidence>
<dbReference type="GO" id="GO:0006974">
    <property type="term" value="P:DNA damage response"/>
    <property type="evidence" value="ECO:0007669"/>
    <property type="project" value="UniProtKB-KW"/>
</dbReference>
<dbReference type="Pfam" id="PF00400">
    <property type="entry name" value="WD40"/>
    <property type="match status" value="1"/>
</dbReference>
<keyword evidence="6 8" id="KW-0238">DNA-binding</keyword>
<evidence type="ECO:0000256" key="3">
    <source>
        <dbReference type="ARBA" id="ARBA00022574"/>
    </source>
</evidence>
<dbReference type="InterPro" id="IPR050853">
    <property type="entry name" value="WD_repeat_DNA-damage-binding"/>
</dbReference>
<keyword evidence="11" id="KW-1185">Reference proteome</keyword>
<evidence type="ECO:0000256" key="7">
    <source>
        <dbReference type="PROSITE-ProRule" id="PRU00221"/>
    </source>
</evidence>
<dbReference type="PROSITE" id="PS50294">
    <property type="entry name" value="WD_REPEATS_REGION"/>
    <property type="match status" value="1"/>
</dbReference>
<dbReference type="PANTHER" id="PTHR14773">
    <property type="entry name" value="WD REPEAT-CONTAINING PROTEIN 76"/>
    <property type="match status" value="1"/>
</dbReference>
<dbReference type="PANTHER" id="PTHR14773:SF0">
    <property type="entry name" value="WD REPEAT-CONTAINING PROTEIN 76"/>
    <property type="match status" value="1"/>
</dbReference>
<evidence type="ECO:0000256" key="5">
    <source>
        <dbReference type="ARBA" id="ARBA00022763"/>
    </source>
</evidence>
<dbReference type="SMART" id="SM00320">
    <property type="entry name" value="WD40"/>
    <property type="match status" value="4"/>
</dbReference>
<dbReference type="Gene3D" id="2.130.10.10">
    <property type="entry name" value="YVTN repeat-like/Quinoprotein amine dehydrogenase"/>
    <property type="match status" value="1"/>
</dbReference>
<sequence length="539" mass="61424">MGISEFEKQRQQNISRNRELFRKLNLDTLSSDFHRDVPHAENEDEAEERKRRKRSKKSSQARHKKKELEPEKPLRRSRRIAGIKLESSESYIVDKELEQERKEREEKERLKTIRLSGDLMLGDVLNGEGKAGESAKATLDTLSRLGKSFSMGDFYDAVKDKQPADKKTADLRKEFDELSLYDKFHPNDIRLTSQRMTSILFHPSVSRKIVIGGDTMGLMGIWSIDDDTEDEPSISHLKFHGKNIPKFVIRPEEPGEVVSCSYDGSVRVLDLNKTISRSILEFDDAWGDASGISDINFIDSNVCYFTTLGGEFASLDLREKELKNREQLQVLRLHDKKIGSFAVNPNFTKQVATASLDRTLRIWDLRKVGKSAWSEFAHAKSPHCIGSYHSRLSVSTADWNLTNDIVCNGYDNTIRLFQLGDQHTDDPEYVIEPIVEKSEEGMESIPVNLDPTNTLKHNCQTGRWVSILKAKWQSNPRDGVQKFVIGNMNRYFDIFNRNGAQLAHIGHENMTSVPAVACFHRTENWIVGGNASGKAFLFS</sequence>
<protein>
    <recommendedName>
        <fullName evidence="2 8">DNA damage-binding protein CMR1</fullName>
    </recommendedName>
</protein>
<dbReference type="Proteomes" id="UP000290900">
    <property type="component" value="Unassembled WGS sequence"/>
</dbReference>
<dbReference type="EMBL" id="CAACVR010000007">
    <property type="protein sequence ID" value="VEU20837.1"/>
    <property type="molecule type" value="Genomic_DNA"/>
</dbReference>
<comment type="function">
    <text evidence="8">DNA-binding protein that binds to both single- and double-stranded DNA. Binds preferentially to UV-damaged DNA. May be involved in DNA-metabolic processes.</text>
</comment>
<reference evidence="10 11" key="1">
    <citation type="submission" date="2018-12" db="EMBL/GenBank/DDBJ databases">
        <authorList>
            <person name="Tiukova I."/>
            <person name="Dainat J."/>
        </authorList>
    </citation>
    <scope>NUCLEOTIDE SEQUENCE [LARGE SCALE GENOMIC DNA]</scope>
</reference>
<dbReference type="PROSITE" id="PS00678">
    <property type="entry name" value="WD_REPEATS_1"/>
    <property type="match status" value="1"/>
</dbReference>
<gene>
    <name evidence="10" type="ORF">BRENAR_LOCUS1572</name>
</gene>
<organism evidence="10 11">
    <name type="scientific">Brettanomyces naardenensis</name>
    <name type="common">Yeast</name>
    <dbReference type="NCBI Taxonomy" id="13370"/>
    <lineage>
        <taxon>Eukaryota</taxon>
        <taxon>Fungi</taxon>
        <taxon>Dikarya</taxon>
        <taxon>Ascomycota</taxon>
        <taxon>Saccharomycotina</taxon>
        <taxon>Pichiomycetes</taxon>
        <taxon>Pichiales</taxon>
        <taxon>Pichiaceae</taxon>
        <taxon>Brettanomyces</taxon>
    </lineage>
</organism>
<name>A0A448YIV9_BRENA</name>
<feature type="compositionally biased region" description="Basic residues" evidence="9">
    <location>
        <begin position="50"/>
        <end position="65"/>
    </location>
</feature>
<evidence type="ECO:0000313" key="10">
    <source>
        <dbReference type="EMBL" id="VEU20837.1"/>
    </source>
</evidence>
<dbReference type="InterPro" id="IPR019775">
    <property type="entry name" value="WD40_repeat_CS"/>
</dbReference>
<keyword evidence="3 7" id="KW-0853">WD repeat</keyword>
<dbReference type="PROSITE" id="PS50082">
    <property type="entry name" value="WD_REPEATS_2"/>
    <property type="match status" value="1"/>
</dbReference>
<comment type="similarity">
    <text evidence="1 8">Belongs to the WD repeat DDB2/WDR76 family.</text>
</comment>
<evidence type="ECO:0000313" key="11">
    <source>
        <dbReference type="Proteomes" id="UP000290900"/>
    </source>
</evidence>
<dbReference type="InterPro" id="IPR015943">
    <property type="entry name" value="WD40/YVTN_repeat-like_dom_sf"/>
</dbReference>
<evidence type="ECO:0000256" key="4">
    <source>
        <dbReference type="ARBA" id="ARBA00022737"/>
    </source>
</evidence>
<dbReference type="GO" id="GO:2000001">
    <property type="term" value="P:regulation of DNA damage checkpoint"/>
    <property type="evidence" value="ECO:0007669"/>
    <property type="project" value="TreeGrafter"/>
</dbReference>
<accession>A0A448YIV9</accession>